<sequence>MSSRTQGRRKAPVEPVLDDWDASEPEDGPASLAAPESSSSSSSSSTGTRLPFNGQPPRVLSRPEAGRGTGKEDIWGSDRNGIGGRAPAQGKKLWEEANQSRPAVQPVFSSTRVLPQSVLAPSLASSSSPFSSSSSPGAASGAALPSVAGAPPPRILRRERLSEAEEAARRAALSQGQAERKTLQQREEEYRRARERIFGTSGSSDKEQRANKSGSSTPSERAPPSR</sequence>
<gene>
    <name evidence="3" type="ORF">FA10DRAFT_301481</name>
</gene>
<protein>
    <recommendedName>
        <fullName evidence="2">SUZ domain-containing protein</fullName>
    </recommendedName>
</protein>
<keyword evidence="4" id="KW-1185">Reference proteome</keyword>
<dbReference type="RefSeq" id="XP_025377405.1">
    <property type="nucleotide sequence ID" value="XM_025524993.1"/>
</dbReference>
<name>A0A316YLE9_9BASI</name>
<evidence type="ECO:0000256" key="1">
    <source>
        <dbReference type="SAM" id="MobiDB-lite"/>
    </source>
</evidence>
<dbReference type="PROSITE" id="PS51673">
    <property type="entry name" value="SUZ"/>
    <property type="match status" value="1"/>
</dbReference>
<evidence type="ECO:0000313" key="3">
    <source>
        <dbReference type="EMBL" id="PWN90207.1"/>
    </source>
</evidence>
<dbReference type="EMBL" id="KZ819636">
    <property type="protein sequence ID" value="PWN90207.1"/>
    <property type="molecule type" value="Genomic_DNA"/>
</dbReference>
<dbReference type="InParanoid" id="A0A316YLE9"/>
<dbReference type="AlphaFoldDB" id="A0A316YLE9"/>
<reference evidence="3 4" key="1">
    <citation type="journal article" date="2018" name="Mol. Biol. Evol.">
        <title>Broad Genomic Sampling Reveals a Smut Pathogenic Ancestry of the Fungal Clade Ustilaginomycotina.</title>
        <authorList>
            <person name="Kijpornyongpan T."/>
            <person name="Mondo S.J."/>
            <person name="Barry K."/>
            <person name="Sandor L."/>
            <person name="Lee J."/>
            <person name="Lipzen A."/>
            <person name="Pangilinan J."/>
            <person name="LaButti K."/>
            <person name="Hainaut M."/>
            <person name="Henrissat B."/>
            <person name="Grigoriev I.V."/>
            <person name="Spatafora J.W."/>
            <person name="Aime M.C."/>
        </authorList>
    </citation>
    <scope>NUCLEOTIDE SEQUENCE [LARGE SCALE GENOMIC DNA]</scope>
    <source>
        <strain evidence="3 4">MCA 4198</strain>
    </source>
</reference>
<evidence type="ECO:0000313" key="4">
    <source>
        <dbReference type="Proteomes" id="UP000245768"/>
    </source>
</evidence>
<feature type="compositionally biased region" description="Basic residues" evidence="1">
    <location>
        <begin position="1"/>
        <end position="10"/>
    </location>
</feature>
<feature type="compositionally biased region" description="Polar residues" evidence="1">
    <location>
        <begin position="97"/>
        <end position="108"/>
    </location>
</feature>
<accession>A0A316YLE9</accession>
<feature type="domain" description="SUZ" evidence="2">
    <location>
        <begin position="127"/>
        <end position="202"/>
    </location>
</feature>
<organism evidence="3 4">
    <name type="scientific">Acaromyces ingoldii</name>
    <dbReference type="NCBI Taxonomy" id="215250"/>
    <lineage>
        <taxon>Eukaryota</taxon>
        <taxon>Fungi</taxon>
        <taxon>Dikarya</taxon>
        <taxon>Basidiomycota</taxon>
        <taxon>Ustilaginomycotina</taxon>
        <taxon>Exobasidiomycetes</taxon>
        <taxon>Exobasidiales</taxon>
        <taxon>Cryptobasidiaceae</taxon>
        <taxon>Acaromyces</taxon>
    </lineage>
</organism>
<feature type="region of interest" description="Disordered" evidence="1">
    <location>
        <begin position="1"/>
        <end position="108"/>
    </location>
</feature>
<dbReference type="Proteomes" id="UP000245768">
    <property type="component" value="Unassembled WGS sequence"/>
</dbReference>
<evidence type="ECO:0000259" key="2">
    <source>
        <dbReference type="PROSITE" id="PS51673"/>
    </source>
</evidence>
<proteinExistence type="predicted"/>
<feature type="region of interest" description="Disordered" evidence="1">
    <location>
        <begin position="120"/>
        <end position="226"/>
    </location>
</feature>
<feature type="compositionally biased region" description="Basic and acidic residues" evidence="1">
    <location>
        <begin position="178"/>
        <end position="197"/>
    </location>
</feature>
<dbReference type="Pfam" id="PF12752">
    <property type="entry name" value="SUZ"/>
    <property type="match status" value="1"/>
</dbReference>
<feature type="compositionally biased region" description="Basic and acidic residues" evidence="1">
    <location>
        <begin position="156"/>
        <end position="169"/>
    </location>
</feature>
<dbReference type="InterPro" id="IPR024771">
    <property type="entry name" value="SUZ"/>
</dbReference>
<dbReference type="GeneID" id="37046909"/>
<feature type="compositionally biased region" description="Acidic residues" evidence="1">
    <location>
        <begin position="16"/>
        <end position="27"/>
    </location>
</feature>
<feature type="compositionally biased region" description="Low complexity" evidence="1">
    <location>
        <begin position="120"/>
        <end position="149"/>
    </location>
</feature>